<dbReference type="SUPFAM" id="SSF51735">
    <property type="entry name" value="NAD(P)-binding Rossmann-fold domains"/>
    <property type="match status" value="1"/>
</dbReference>
<dbReference type="PANTHER" id="PTHR48079">
    <property type="entry name" value="PROTEIN YEEZ"/>
    <property type="match status" value="1"/>
</dbReference>
<dbReference type="EMBL" id="JH692064">
    <property type="protein sequence ID" value="EIP87126.1"/>
    <property type="molecule type" value="Genomic_DNA"/>
</dbReference>
<organism evidence="2 3">
    <name type="scientific">Burkholderia humptydooensis MSMB43</name>
    <dbReference type="NCBI Taxonomy" id="441157"/>
    <lineage>
        <taxon>Bacteria</taxon>
        <taxon>Pseudomonadati</taxon>
        <taxon>Pseudomonadota</taxon>
        <taxon>Betaproteobacteria</taxon>
        <taxon>Burkholderiales</taxon>
        <taxon>Burkholderiaceae</taxon>
        <taxon>Burkholderia</taxon>
        <taxon>pseudomallei group</taxon>
    </lineage>
</organism>
<dbReference type="InterPro" id="IPR013120">
    <property type="entry name" value="FAR_NAD-bd"/>
</dbReference>
<sequence>MPFAGFMSVAAAVSHDDGCADESRFDRPGPDCMKGMGNAPGSAMFLILKKEVPIVLIWKTALSLTWRAGLVSPASAPAAAAHVDRIVLTGATGFIGGAVLVSLVNAGLLDRVVCVVRACDRAHALARLRAAALKSGLAPYWAERLTEANVIAGELDGALADADAARIALASHVIHCAGVASLADASVVNETNVDATLHFARRFAGSRRLQRFVHVGAAFACGIRARGTIHEDDTPARGREIDVGPYTRGKRDAEARLRALGLPLVVVRPSCVVGHTLLGTQPSASTFWMFRIVHAARRFTARPMARIDVIAVDDCARALMLLALKPSLAHDTYHVSAGDEAPTVTQIVRAMDEAVGLDDEPRYALCSSAEFPSIARDVLGRRDAARERVIRRALQSYAAFAELDHVFDNARVRREIDFEPLPFVDYVNECMRTSRGVDVLAQMPRTAAGASLS</sequence>
<dbReference type="Gene3D" id="3.40.50.720">
    <property type="entry name" value="NAD(P)-binding Rossmann-like Domain"/>
    <property type="match status" value="1"/>
</dbReference>
<name>A0ABN0G4Q1_9BURK</name>
<accession>A0ABN0G4Q1</accession>
<evidence type="ECO:0000313" key="2">
    <source>
        <dbReference type="EMBL" id="EIP87126.1"/>
    </source>
</evidence>
<keyword evidence="3" id="KW-1185">Reference proteome</keyword>
<reference evidence="3" key="1">
    <citation type="journal article" date="2012" name="J. Bacteriol.">
        <title>Revised Genome Sequence of Burkholderia thailandensis MSMB43 with Improved Annotation.</title>
        <authorList>
            <person name="Zhuo Y."/>
            <person name="Liu L."/>
            <person name="Wang Q."/>
            <person name="Liu X."/>
            <person name="Ren B."/>
            <person name="Liu M."/>
            <person name="Ni P."/>
            <person name="Cheng Y.Q."/>
            <person name="Zhang L."/>
        </authorList>
    </citation>
    <scope>NUCLEOTIDE SEQUENCE [LARGE SCALE GENOMIC DNA]</scope>
    <source>
        <strain evidence="3">MSMB43</strain>
    </source>
</reference>
<evidence type="ECO:0000313" key="3">
    <source>
        <dbReference type="Proteomes" id="UP000004682"/>
    </source>
</evidence>
<protein>
    <submittedName>
        <fullName evidence="2">NAD-dependent epimerase/dehydratase family protein</fullName>
    </submittedName>
</protein>
<feature type="domain" description="Thioester reductase (TE)" evidence="1">
    <location>
        <begin position="88"/>
        <end position="318"/>
    </location>
</feature>
<evidence type="ECO:0000259" key="1">
    <source>
        <dbReference type="Pfam" id="PF07993"/>
    </source>
</evidence>
<dbReference type="InterPro" id="IPR051783">
    <property type="entry name" value="NAD(P)-dependent_oxidoreduct"/>
</dbReference>
<dbReference type="PANTHER" id="PTHR48079:SF6">
    <property type="entry name" value="NAD(P)-BINDING DOMAIN-CONTAINING PROTEIN-RELATED"/>
    <property type="match status" value="1"/>
</dbReference>
<dbReference type="Proteomes" id="UP000004682">
    <property type="component" value="Unassembled WGS sequence"/>
</dbReference>
<dbReference type="Pfam" id="PF07993">
    <property type="entry name" value="NAD_binding_4"/>
    <property type="match status" value="1"/>
</dbReference>
<dbReference type="InterPro" id="IPR036291">
    <property type="entry name" value="NAD(P)-bd_dom_sf"/>
</dbReference>
<proteinExistence type="predicted"/>
<gene>
    <name evidence="2" type="ORF">A33K_16729</name>
</gene>